<evidence type="ECO:0000313" key="2">
    <source>
        <dbReference type="Proteomes" id="UP000757890"/>
    </source>
</evidence>
<dbReference type="EMBL" id="JABZMK010000007">
    <property type="protein sequence ID" value="MBF1128992.1"/>
    <property type="molecule type" value="Genomic_DNA"/>
</dbReference>
<dbReference type="AlphaFoldDB" id="A0A6L6TP58"/>
<name>A0A6L6TP58_9FIRM</name>
<organism evidence="1 2">
    <name type="scientific">Dialister invisus</name>
    <dbReference type="NCBI Taxonomy" id="218538"/>
    <lineage>
        <taxon>Bacteria</taxon>
        <taxon>Bacillati</taxon>
        <taxon>Bacillota</taxon>
        <taxon>Negativicutes</taxon>
        <taxon>Veillonellales</taxon>
        <taxon>Veillonellaceae</taxon>
        <taxon>Dialister</taxon>
    </lineage>
</organism>
<comment type="caution">
    <text evidence="1">The sequence shown here is derived from an EMBL/GenBank/DDBJ whole genome shotgun (WGS) entry which is preliminary data.</text>
</comment>
<evidence type="ECO:0000313" key="1">
    <source>
        <dbReference type="EMBL" id="MBF1128992.1"/>
    </source>
</evidence>
<reference evidence="1" key="1">
    <citation type="submission" date="2020-04" db="EMBL/GenBank/DDBJ databases">
        <title>Deep metagenomics examines the oral microbiome during advanced dental caries in children, revealing novel taxa and co-occurrences with host molecules.</title>
        <authorList>
            <person name="Baker J.L."/>
            <person name="Morton J.T."/>
            <person name="Dinis M."/>
            <person name="Alvarez R."/>
            <person name="Tran N.C."/>
            <person name="Knight R."/>
            <person name="Edlund A."/>
        </authorList>
    </citation>
    <scope>NUCLEOTIDE SEQUENCE</scope>
    <source>
        <strain evidence="1">JCVI_32_bin.14</strain>
    </source>
</reference>
<gene>
    <name evidence="1" type="ORF">HXL70_02985</name>
</gene>
<accession>A0A6L6TP58</accession>
<sequence length="111" mass="12743">MGKEVIIMEFLNEKNMIVDGVDKYYVSELKRVYGSAEYDGEEFVFLYDPEQEDTTRAYRPDSFVMAVMMDDEIFDGKVLQYLVTLSYDGHVKGVEYLGLDDAGRPDAVDVE</sequence>
<proteinExistence type="predicted"/>
<dbReference type="Proteomes" id="UP000757890">
    <property type="component" value="Unassembled WGS sequence"/>
</dbReference>
<protein>
    <submittedName>
        <fullName evidence="1">Glycyl-tRNA synthetase</fullName>
    </submittedName>
</protein>